<dbReference type="Gramene" id="Psat07G0159400-T1">
    <property type="protein sequence ID" value="KAI5384643.1"/>
    <property type="gene ID" value="KIW84_071594"/>
</dbReference>
<evidence type="ECO:0000313" key="2">
    <source>
        <dbReference type="EMBL" id="KAI5384643.1"/>
    </source>
</evidence>
<gene>
    <name evidence="2" type="ORF">KIW84_071594</name>
</gene>
<feature type="region of interest" description="Disordered" evidence="1">
    <location>
        <begin position="158"/>
        <end position="199"/>
    </location>
</feature>
<feature type="compositionally biased region" description="Basic and acidic residues" evidence="1">
    <location>
        <begin position="160"/>
        <end position="170"/>
    </location>
</feature>
<sequence>MCQFINDVTDVELDAEDDVQCIGFKSADVTEEVTIDPNVVAEEVTTDPNGVTEEVTTNHNVVVEEFTIDPNGVTEEVTTDPNVVVEEFTTDPNGVAEEDTIDPNIFTEEFTTDIDEDYVASEGSFEDSEFQFSEEFEESEMDWTKVLPQETLCEVSSCQNKKDQAEMVHDESDDSDHLYTPPGSDDEDDRMKYPTYKYV</sequence>
<dbReference type="Proteomes" id="UP001058974">
    <property type="component" value="Chromosome 7"/>
</dbReference>
<evidence type="ECO:0000256" key="1">
    <source>
        <dbReference type="SAM" id="MobiDB-lite"/>
    </source>
</evidence>
<comment type="caution">
    <text evidence="2">The sequence shown here is derived from an EMBL/GenBank/DDBJ whole genome shotgun (WGS) entry which is preliminary data.</text>
</comment>
<proteinExistence type="predicted"/>
<evidence type="ECO:0000313" key="3">
    <source>
        <dbReference type="Proteomes" id="UP001058974"/>
    </source>
</evidence>
<keyword evidence="3" id="KW-1185">Reference proteome</keyword>
<accession>A0A9D4VIP0</accession>
<dbReference type="AlphaFoldDB" id="A0A9D4VIP0"/>
<protein>
    <submittedName>
        <fullName evidence="2">Uncharacterized protein</fullName>
    </submittedName>
</protein>
<dbReference type="EMBL" id="JAMSHJ010000007">
    <property type="protein sequence ID" value="KAI5384643.1"/>
    <property type="molecule type" value="Genomic_DNA"/>
</dbReference>
<organism evidence="2 3">
    <name type="scientific">Pisum sativum</name>
    <name type="common">Garden pea</name>
    <name type="synonym">Lathyrus oleraceus</name>
    <dbReference type="NCBI Taxonomy" id="3888"/>
    <lineage>
        <taxon>Eukaryota</taxon>
        <taxon>Viridiplantae</taxon>
        <taxon>Streptophyta</taxon>
        <taxon>Embryophyta</taxon>
        <taxon>Tracheophyta</taxon>
        <taxon>Spermatophyta</taxon>
        <taxon>Magnoliopsida</taxon>
        <taxon>eudicotyledons</taxon>
        <taxon>Gunneridae</taxon>
        <taxon>Pentapetalae</taxon>
        <taxon>rosids</taxon>
        <taxon>fabids</taxon>
        <taxon>Fabales</taxon>
        <taxon>Fabaceae</taxon>
        <taxon>Papilionoideae</taxon>
        <taxon>50 kb inversion clade</taxon>
        <taxon>NPAAA clade</taxon>
        <taxon>Hologalegina</taxon>
        <taxon>IRL clade</taxon>
        <taxon>Fabeae</taxon>
        <taxon>Lathyrus</taxon>
    </lineage>
</organism>
<reference evidence="2 3" key="1">
    <citation type="journal article" date="2022" name="Nat. Genet.">
        <title>Improved pea reference genome and pan-genome highlight genomic features and evolutionary characteristics.</title>
        <authorList>
            <person name="Yang T."/>
            <person name="Liu R."/>
            <person name="Luo Y."/>
            <person name="Hu S."/>
            <person name="Wang D."/>
            <person name="Wang C."/>
            <person name="Pandey M.K."/>
            <person name="Ge S."/>
            <person name="Xu Q."/>
            <person name="Li N."/>
            <person name="Li G."/>
            <person name="Huang Y."/>
            <person name="Saxena R.K."/>
            <person name="Ji Y."/>
            <person name="Li M."/>
            <person name="Yan X."/>
            <person name="He Y."/>
            <person name="Liu Y."/>
            <person name="Wang X."/>
            <person name="Xiang C."/>
            <person name="Varshney R.K."/>
            <person name="Ding H."/>
            <person name="Gao S."/>
            <person name="Zong X."/>
        </authorList>
    </citation>
    <scope>NUCLEOTIDE SEQUENCE [LARGE SCALE GENOMIC DNA]</scope>
    <source>
        <strain evidence="2 3">cv. Zhongwan 6</strain>
    </source>
</reference>
<name>A0A9D4VIP0_PEA</name>